<dbReference type="AlphaFoldDB" id="A0A835PIQ6"/>
<sequence>MCIYSTSLKAGRFDGSSDQHLTNHIQSGPGRQPHYSIRPTTAGGPGAASHGPVRARLPSEITRVGKISETWWPPHVESAARGMHACMHAARWAGLSYFLIFFIIKV</sequence>
<dbReference type="Proteomes" id="UP000636800">
    <property type="component" value="Unassembled WGS sequence"/>
</dbReference>
<gene>
    <name evidence="2" type="ORF">HPP92_025814</name>
</gene>
<reference evidence="2 3" key="1">
    <citation type="journal article" date="2020" name="Nat. Food">
        <title>A phased Vanilla planifolia genome enables genetic improvement of flavour and production.</title>
        <authorList>
            <person name="Hasing T."/>
            <person name="Tang H."/>
            <person name="Brym M."/>
            <person name="Khazi F."/>
            <person name="Huang T."/>
            <person name="Chambers A.H."/>
        </authorList>
    </citation>
    <scope>NUCLEOTIDE SEQUENCE [LARGE SCALE GENOMIC DNA]</scope>
    <source>
        <tissue evidence="2">Leaf</tissue>
    </source>
</reference>
<protein>
    <submittedName>
        <fullName evidence="2">Uncharacterized protein</fullName>
    </submittedName>
</protein>
<accession>A0A835PIQ6</accession>
<evidence type="ECO:0000313" key="3">
    <source>
        <dbReference type="Proteomes" id="UP000636800"/>
    </source>
</evidence>
<evidence type="ECO:0000313" key="2">
    <source>
        <dbReference type="EMBL" id="KAG0453150.1"/>
    </source>
</evidence>
<organism evidence="2 3">
    <name type="scientific">Vanilla planifolia</name>
    <name type="common">Vanilla</name>
    <dbReference type="NCBI Taxonomy" id="51239"/>
    <lineage>
        <taxon>Eukaryota</taxon>
        <taxon>Viridiplantae</taxon>
        <taxon>Streptophyta</taxon>
        <taxon>Embryophyta</taxon>
        <taxon>Tracheophyta</taxon>
        <taxon>Spermatophyta</taxon>
        <taxon>Magnoliopsida</taxon>
        <taxon>Liliopsida</taxon>
        <taxon>Asparagales</taxon>
        <taxon>Orchidaceae</taxon>
        <taxon>Vanilloideae</taxon>
        <taxon>Vanilleae</taxon>
        <taxon>Vanilla</taxon>
    </lineage>
</organism>
<comment type="caution">
    <text evidence="2">The sequence shown here is derived from an EMBL/GenBank/DDBJ whole genome shotgun (WGS) entry which is preliminary data.</text>
</comment>
<name>A0A835PIQ6_VANPL</name>
<feature type="region of interest" description="Disordered" evidence="1">
    <location>
        <begin position="15"/>
        <end position="52"/>
    </location>
</feature>
<dbReference type="EMBL" id="JADCNL010000014">
    <property type="protein sequence ID" value="KAG0453150.1"/>
    <property type="molecule type" value="Genomic_DNA"/>
</dbReference>
<proteinExistence type="predicted"/>
<evidence type="ECO:0000256" key="1">
    <source>
        <dbReference type="SAM" id="MobiDB-lite"/>
    </source>
</evidence>
<keyword evidence="3" id="KW-1185">Reference proteome</keyword>